<reference evidence="3" key="1">
    <citation type="journal article" date="2019" name="Int. J. Syst. Evol. Microbiol.">
        <title>The Global Catalogue of Microorganisms (GCM) 10K type strain sequencing project: providing services to taxonomists for standard genome sequencing and annotation.</title>
        <authorList>
            <consortium name="The Broad Institute Genomics Platform"/>
            <consortium name="The Broad Institute Genome Sequencing Center for Infectious Disease"/>
            <person name="Wu L."/>
            <person name="Ma J."/>
        </authorList>
    </citation>
    <scope>NUCLEOTIDE SEQUENCE [LARGE SCALE GENOMIC DNA]</scope>
    <source>
        <strain evidence="3">JCM 17498</strain>
    </source>
</reference>
<accession>A0ABP7E2S3</accession>
<comment type="caution">
    <text evidence="2">The sequence shown here is derived from an EMBL/GenBank/DDBJ whole genome shotgun (WGS) entry which is preliminary data.</text>
</comment>
<dbReference type="RefSeq" id="WP_344693517.1">
    <property type="nucleotide sequence ID" value="NZ_BAABBF010000005.1"/>
</dbReference>
<name>A0ABP7E2S3_9SPHN</name>
<evidence type="ECO:0000313" key="3">
    <source>
        <dbReference type="Proteomes" id="UP001500523"/>
    </source>
</evidence>
<dbReference type="EMBL" id="BAABBF010000005">
    <property type="protein sequence ID" value="GAA3713469.1"/>
    <property type="molecule type" value="Genomic_DNA"/>
</dbReference>
<proteinExistence type="predicted"/>
<evidence type="ECO:0000256" key="1">
    <source>
        <dbReference type="SAM" id="SignalP"/>
    </source>
</evidence>
<gene>
    <name evidence="2" type="ORF">GCM10022268_22810</name>
</gene>
<dbReference type="PROSITE" id="PS51257">
    <property type="entry name" value="PROKAR_LIPOPROTEIN"/>
    <property type="match status" value="1"/>
</dbReference>
<dbReference type="Proteomes" id="UP001500523">
    <property type="component" value="Unassembled WGS sequence"/>
</dbReference>
<protein>
    <submittedName>
        <fullName evidence="2">Uncharacterized protein</fullName>
    </submittedName>
</protein>
<sequence>MKPIVAATLTLAAALSLGACSKPEPTTTVADNELTLNEGDFPAEGNLGEVEGNSTLGFDNSLGNADAGLGNEAIANEGALLNGN</sequence>
<keyword evidence="3" id="KW-1185">Reference proteome</keyword>
<organism evidence="2 3">
    <name type="scientific">Sphingomonas cynarae</name>
    <dbReference type="NCBI Taxonomy" id="930197"/>
    <lineage>
        <taxon>Bacteria</taxon>
        <taxon>Pseudomonadati</taxon>
        <taxon>Pseudomonadota</taxon>
        <taxon>Alphaproteobacteria</taxon>
        <taxon>Sphingomonadales</taxon>
        <taxon>Sphingomonadaceae</taxon>
        <taxon>Sphingomonas</taxon>
    </lineage>
</organism>
<keyword evidence="1" id="KW-0732">Signal</keyword>
<feature type="chain" id="PRO_5046926033" evidence="1">
    <location>
        <begin position="22"/>
        <end position="84"/>
    </location>
</feature>
<evidence type="ECO:0000313" key="2">
    <source>
        <dbReference type="EMBL" id="GAA3713469.1"/>
    </source>
</evidence>
<feature type="signal peptide" evidence="1">
    <location>
        <begin position="1"/>
        <end position="21"/>
    </location>
</feature>